<evidence type="ECO:0000313" key="7">
    <source>
        <dbReference type="Proteomes" id="UP000663929"/>
    </source>
</evidence>
<dbReference type="Gene3D" id="2.120.10.30">
    <property type="entry name" value="TolB, C-terminal domain"/>
    <property type="match status" value="2"/>
</dbReference>
<evidence type="ECO:0000259" key="5">
    <source>
        <dbReference type="PROSITE" id="PS51755"/>
    </source>
</evidence>
<dbReference type="GO" id="GO:0003677">
    <property type="term" value="F:DNA binding"/>
    <property type="evidence" value="ECO:0007669"/>
    <property type="project" value="UniProtKB-UniRule"/>
</dbReference>
<keyword evidence="4" id="KW-0472">Membrane</keyword>
<gene>
    <name evidence="6" type="ORF">J3U87_30335</name>
</gene>
<evidence type="ECO:0000256" key="3">
    <source>
        <dbReference type="SAM" id="MobiDB-lite"/>
    </source>
</evidence>
<proteinExistence type="predicted"/>
<protein>
    <submittedName>
        <fullName evidence="6">Winged helix-turn-helix domain-containing protein</fullName>
    </submittedName>
</protein>
<accession>A0A8A4TLA3</accession>
<feature type="DNA-binding region" description="OmpR/PhoB-type" evidence="2">
    <location>
        <begin position="2"/>
        <end position="100"/>
    </location>
</feature>
<dbReference type="AlphaFoldDB" id="A0A8A4TLA3"/>
<dbReference type="SMART" id="SM00862">
    <property type="entry name" value="Trans_reg_C"/>
    <property type="match status" value="1"/>
</dbReference>
<dbReference type="Pfam" id="PF00486">
    <property type="entry name" value="Trans_reg_C"/>
    <property type="match status" value="1"/>
</dbReference>
<dbReference type="InterPro" id="IPR011042">
    <property type="entry name" value="6-blade_b-propeller_TolB-like"/>
</dbReference>
<feature type="domain" description="OmpR/PhoB-type" evidence="5">
    <location>
        <begin position="2"/>
        <end position="100"/>
    </location>
</feature>
<dbReference type="InterPro" id="IPR016032">
    <property type="entry name" value="Sig_transdc_resp-reg_C-effctor"/>
</dbReference>
<dbReference type="KEGG" id="scor:J3U87_30335"/>
<organism evidence="6 7">
    <name type="scientific">Sulfidibacter corallicola</name>
    <dbReference type="NCBI Taxonomy" id="2818388"/>
    <lineage>
        <taxon>Bacteria</taxon>
        <taxon>Pseudomonadati</taxon>
        <taxon>Acidobacteriota</taxon>
        <taxon>Holophagae</taxon>
        <taxon>Acanthopleuribacterales</taxon>
        <taxon>Acanthopleuribacteraceae</taxon>
        <taxon>Sulfidibacter</taxon>
    </lineage>
</organism>
<feature type="transmembrane region" description="Helical" evidence="4">
    <location>
        <begin position="169"/>
        <end position="189"/>
    </location>
</feature>
<name>A0A8A4TLA3_SULCO</name>
<dbReference type="EMBL" id="CP071793">
    <property type="protein sequence ID" value="QTD49902.1"/>
    <property type="molecule type" value="Genomic_DNA"/>
</dbReference>
<dbReference type="RefSeq" id="WP_237379533.1">
    <property type="nucleotide sequence ID" value="NZ_CP071793.1"/>
</dbReference>
<reference evidence="6" key="1">
    <citation type="submission" date="2021-03" db="EMBL/GenBank/DDBJ databases">
        <title>Acanthopleuribacteraceae sp. M133.</title>
        <authorList>
            <person name="Wang G."/>
        </authorList>
    </citation>
    <scope>NUCLEOTIDE SEQUENCE</scope>
    <source>
        <strain evidence="6">M133</strain>
    </source>
</reference>
<sequence length="734" mass="82986">MAEQYWIGGFFIDLSRNQITQNQQSQTLAPKALAVLTFLAENQGKVVSHDALLANVWQDTVVSPNTLQKSIAQLRKALGDDGKVQVYIKTHAKKGYSLECDVRWQETADRVALDRVASDRVALDRVAPDQVAPEVETSDSPQPHSPKNAVDEIDVQEPKRDTSAKKAVPLRWGLFAVVGLILLVGYPYLAPKPSSPISFSQIRSLTATDDKEFDATYTPDGQYIVFHRYLDKLCVNKVWAKNIETQKETQLTLDWGAYGSHSVSKDGKKLVFLATEACTDSSTQTSCYDLVSLDFDRALESPQVPSLMLRCENSVLSKPLWIGNDDIAMLQLKSSRWKLIKYSVSENKCKDLYEAEDGNLVDYCYSARDDLIAVTRFQHDGRQTIDMLSTDGRLLSSHPIKVPPEIPKYRPIYPNFAPMDEQLIFSTGKQLFTLSYEGEVAKINTPLADRVGQPEFHPDGKRLLMLKGPYDSDIVLRQLDRFEQQSQPYASFERSNLGEDYATFQPGGNLIAFWSRRSGEEQVWISDGQESRQLTQFPMDTYIRGIEWAEDGQSLLVNANSALYQVFLDSNQKSFPLDLPIILLYQWDSTANNALLLVRIQGVFKLVECNLTNFEMRELTDRAVLWARKSEDGRLIYKDTMGRFWQPGPAEDRRIKVLDKQSGRAKSFVMHANVIYGISKEGRLWSYDLVSESFNILGQVGPEVDYLTDVNQTQLLMTVEVAAKKELVELSLSE</sequence>
<dbReference type="GO" id="GO:0000160">
    <property type="term" value="P:phosphorelay signal transduction system"/>
    <property type="evidence" value="ECO:0007669"/>
    <property type="project" value="InterPro"/>
</dbReference>
<evidence type="ECO:0000256" key="1">
    <source>
        <dbReference type="ARBA" id="ARBA00023125"/>
    </source>
</evidence>
<keyword evidence="4" id="KW-1133">Transmembrane helix</keyword>
<keyword evidence="7" id="KW-1185">Reference proteome</keyword>
<dbReference type="CDD" id="cd00383">
    <property type="entry name" value="trans_reg_C"/>
    <property type="match status" value="1"/>
</dbReference>
<dbReference type="PROSITE" id="PS51755">
    <property type="entry name" value="OMPR_PHOB"/>
    <property type="match status" value="1"/>
</dbReference>
<dbReference type="PANTHER" id="PTHR36842:SF1">
    <property type="entry name" value="PROTEIN TOLB"/>
    <property type="match status" value="1"/>
</dbReference>
<dbReference type="InterPro" id="IPR036388">
    <property type="entry name" value="WH-like_DNA-bd_sf"/>
</dbReference>
<dbReference type="SUPFAM" id="SSF46894">
    <property type="entry name" value="C-terminal effector domain of the bipartite response regulators"/>
    <property type="match status" value="1"/>
</dbReference>
<dbReference type="Gene3D" id="1.10.10.10">
    <property type="entry name" value="Winged helix-like DNA-binding domain superfamily/Winged helix DNA-binding domain"/>
    <property type="match status" value="1"/>
</dbReference>
<dbReference type="PANTHER" id="PTHR36842">
    <property type="entry name" value="PROTEIN TOLB HOMOLOG"/>
    <property type="match status" value="1"/>
</dbReference>
<dbReference type="GO" id="GO:0006355">
    <property type="term" value="P:regulation of DNA-templated transcription"/>
    <property type="evidence" value="ECO:0007669"/>
    <property type="project" value="InterPro"/>
</dbReference>
<evidence type="ECO:0000313" key="6">
    <source>
        <dbReference type="EMBL" id="QTD49902.1"/>
    </source>
</evidence>
<dbReference type="Proteomes" id="UP000663929">
    <property type="component" value="Chromosome"/>
</dbReference>
<keyword evidence="4" id="KW-0812">Transmembrane</keyword>
<feature type="region of interest" description="Disordered" evidence="3">
    <location>
        <begin position="127"/>
        <end position="161"/>
    </location>
</feature>
<evidence type="ECO:0000256" key="4">
    <source>
        <dbReference type="SAM" id="Phobius"/>
    </source>
</evidence>
<keyword evidence="1 2" id="KW-0238">DNA-binding</keyword>
<dbReference type="InterPro" id="IPR001867">
    <property type="entry name" value="OmpR/PhoB-type_DNA-bd"/>
</dbReference>
<dbReference type="SUPFAM" id="SSF82171">
    <property type="entry name" value="DPP6 N-terminal domain-like"/>
    <property type="match status" value="1"/>
</dbReference>
<evidence type="ECO:0000256" key="2">
    <source>
        <dbReference type="PROSITE-ProRule" id="PRU01091"/>
    </source>
</evidence>